<reference evidence="3" key="1">
    <citation type="submission" date="2023-07" db="EMBL/GenBank/DDBJ databases">
        <title>Chromosome-level Genome Assembly of Striped Snakehead (Channa striata).</title>
        <authorList>
            <person name="Liu H."/>
        </authorList>
    </citation>
    <scope>NUCLEOTIDE SEQUENCE</scope>
    <source>
        <strain evidence="3">Gz</strain>
        <tissue evidence="3">Muscle</tissue>
    </source>
</reference>
<gene>
    <name evidence="3" type="ORF">Q5P01_011722</name>
</gene>
<sequence length="174" mass="19827">MHLRSLLLLLLLLSSGQAVNNDATEVALTHGSAPAPESAEQRLPEPRAHRRQRNERRRAGRRRSKPSRMQGAALHQVHLRRPLHQHQTHQGTGVCWRVSPRPDASKLDWQHLQQEVLESPQQQPRLAVRQRQDPNPAHPATVSGRQHENVQNHRGHLLQVQEVLEAAQRIGEQV</sequence>
<dbReference type="AlphaFoldDB" id="A0AA88MWU2"/>
<feature type="region of interest" description="Disordered" evidence="1">
    <location>
        <begin position="118"/>
        <end position="149"/>
    </location>
</feature>
<keyword evidence="4" id="KW-1185">Reference proteome</keyword>
<proteinExistence type="predicted"/>
<accession>A0AA88MWU2</accession>
<feature type="compositionally biased region" description="Basic residues" evidence="1">
    <location>
        <begin position="48"/>
        <end position="66"/>
    </location>
</feature>
<evidence type="ECO:0000256" key="2">
    <source>
        <dbReference type="SAM" id="SignalP"/>
    </source>
</evidence>
<feature type="signal peptide" evidence="2">
    <location>
        <begin position="1"/>
        <end position="18"/>
    </location>
</feature>
<evidence type="ECO:0000256" key="1">
    <source>
        <dbReference type="SAM" id="MobiDB-lite"/>
    </source>
</evidence>
<feature type="region of interest" description="Disordered" evidence="1">
    <location>
        <begin position="29"/>
        <end position="74"/>
    </location>
</feature>
<evidence type="ECO:0000313" key="3">
    <source>
        <dbReference type="EMBL" id="KAK2845063.1"/>
    </source>
</evidence>
<protein>
    <submittedName>
        <fullName evidence="3">Uncharacterized protein</fullName>
    </submittedName>
</protein>
<keyword evidence="2" id="KW-0732">Signal</keyword>
<name>A0AA88MWU2_CHASR</name>
<organism evidence="3 4">
    <name type="scientific">Channa striata</name>
    <name type="common">Snakehead murrel</name>
    <name type="synonym">Ophicephalus striatus</name>
    <dbReference type="NCBI Taxonomy" id="64152"/>
    <lineage>
        <taxon>Eukaryota</taxon>
        <taxon>Metazoa</taxon>
        <taxon>Chordata</taxon>
        <taxon>Craniata</taxon>
        <taxon>Vertebrata</taxon>
        <taxon>Euteleostomi</taxon>
        <taxon>Actinopterygii</taxon>
        <taxon>Neopterygii</taxon>
        <taxon>Teleostei</taxon>
        <taxon>Neoteleostei</taxon>
        <taxon>Acanthomorphata</taxon>
        <taxon>Anabantaria</taxon>
        <taxon>Anabantiformes</taxon>
        <taxon>Channoidei</taxon>
        <taxon>Channidae</taxon>
        <taxon>Channa</taxon>
    </lineage>
</organism>
<evidence type="ECO:0000313" key="4">
    <source>
        <dbReference type="Proteomes" id="UP001187415"/>
    </source>
</evidence>
<dbReference type="EMBL" id="JAUPFM010000008">
    <property type="protein sequence ID" value="KAK2845063.1"/>
    <property type="molecule type" value="Genomic_DNA"/>
</dbReference>
<dbReference type="Proteomes" id="UP001187415">
    <property type="component" value="Unassembled WGS sequence"/>
</dbReference>
<comment type="caution">
    <text evidence="3">The sequence shown here is derived from an EMBL/GenBank/DDBJ whole genome shotgun (WGS) entry which is preliminary data.</text>
</comment>
<feature type="chain" id="PRO_5041723960" evidence="2">
    <location>
        <begin position="19"/>
        <end position="174"/>
    </location>
</feature>